<dbReference type="RefSeq" id="WP_127071150.1">
    <property type="nucleotide sequence ID" value="NZ_BMKB01000003.1"/>
</dbReference>
<evidence type="ECO:0000313" key="2">
    <source>
        <dbReference type="EMBL" id="GGA51814.1"/>
    </source>
</evidence>
<keyword evidence="3" id="KW-1185">Reference proteome</keyword>
<organism evidence="2 3">
    <name type="scientific">Pelagibacterium lentulum</name>
    <dbReference type="NCBI Taxonomy" id="2029865"/>
    <lineage>
        <taxon>Bacteria</taxon>
        <taxon>Pseudomonadati</taxon>
        <taxon>Pseudomonadota</taxon>
        <taxon>Alphaproteobacteria</taxon>
        <taxon>Hyphomicrobiales</taxon>
        <taxon>Devosiaceae</taxon>
        <taxon>Pelagibacterium</taxon>
    </lineage>
</organism>
<sequence>MTELKTFDFGAHGIRVVVIEDEPWFITRDVALALNIAVQEDGSVNTANVTRFVGTDEKQLLRRSTPRLTMDTVNELFRRKQPSLSAVSESGLYKLIMRSDKPEARKFQDWVTREVLPAIRKTGGYLLNEEARETAKADDRQGMPLPEEFAQVMQHLAEITAINKELVETNRKLVELLQSQPAPAPEVKDETPTLAREFIRTNRLGCSSSDLGWAATKYCNDRGIYFVEGSGNRSNRYPRWVLEIVAPGVFA</sequence>
<proteinExistence type="predicted"/>
<accession>A0A916RDH7</accession>
<evidence type="ECO:0000313" key="3">
    <source>
        <dbReference type="Proteomes" id="UP000596977"/>
    </source>
</evidence>
<dbReference type="InterPro" id="IPR003497">
    <property type="entry name" value="BRO_N_domain"/>
</dbReference>
<gene>
    <name evidence="2" type="ORF">GCM10011499_22310</name>
</gene>
<dbReference type="AlphaFoldDB" id="A0A916RDH7"/>
<dbReference type="PANTHER" id="PTHR36180">
    <property type="entry name" value="DNA-BINDING PROTEIN-RELATED-RELATED"/>
    <property type="match status" value="1"/>
</dbReference>
<evidence type="ECO:0000259" key="1">
    <source>
        <dbReference type="PROSITE" id="PS51750"/>
    </source>
</evidence>
<dbReference type="SMART" id="SM01040">
    <property type="entry name" value="Bro-N"/>
    <property type="match status" value="1"/>
</dbReference>
<dbReference type="Proteomes" id="UP000596977">
    <property type="component" value="Unassembled WGS sequence"/>
</dbReference>
<feature type="domain" description="Bro-N" evidence="1">
    <location>
        <begin position="1"/>
        <end position="123"/>
    </location>
</feature>
<reference evidence="2 3" key="1">
    <citation type="journal article" date="2014" name="Int. J. Syst. Evol. Microbiol.">
        <title>Complete genome sequence of Corynebacterium casei LMG S-19264T (=DSM 44701T), isolated from a smear-ripened cheese.</title>
        <authorList>
            <consortium name="US DOE Joint Genome Institute (JGI-PGF)"/>
            <person name="Walter F."/>
            <person name="Albersmeier A."/>
            <person name="Kalinowski J."/>
            <person name="Ruckert C."/>
        </authorList>
    </citation>
    <scope>NUCLEOTIDE SEQUENCE [LARGE SCALE GENOMIC DNA]</scope>
    <source>
        <strain evidence="2 3">CGMCC 1.15896</strain>
    </source>
</reference>
<dbReference type="OrthoDB" id="9808959at2"/>
<name>A0A916RDH7_9HYPH</name>
<protein>
    <recommendedName>
        <fullName evidence="1">Bro-N domain-containing protein</fullName>
    </recommendedName>
</protein>
<dbReference type="EMBL" id="BMKB01000003">
    <property type="protein sequence ID" value="GGA51814.1"/>
    <property type="molecule type" value="Genomic_DNA"/>
</dbReference>
<comment type="caution">
    <text evidence="2">The sequence shown here is derived from an EMBL/GenBank/DDBJ whole genome shotgun (WGS) entry which is preliminary data.</text>
</comment>
<dbReference type="PROSITE" id="PS51750">
    <property type="entry name" value="BRO_N"/>
    <property type="match status" value="1"/>
</dbReference>
<dbReference type="Pfam" id="PF02498">
    <property type="entry name" value="Bro-N"/>
    <property type="match status" value="1"/>
</dbReference>
<dbReference type="PANTHER" id="PTHR36180:SF2">
    <property type="entry name" value="BRO FAMILY PROTEIN"/>
    <property type="match status" value="1"/>
</dbReference>